<protein>
    <recommendedName>
        <fullName evidence="4">BZIP domain-containing protein</fullName>
    </recommendedName>
</protein>
<dbReference type="EMBL" id="ML996579">
    <property type="protein sequence ID" value="KAF2754676.1"/>
    <property type="molecule type" value="Genomic_DNA"/>
</dbReference>
<feature type="compositionally biased region" description="Basic and acidic residues" evidence="3">
    <location>
        <begin position="61"/>
        <end position="79"/>
    </location>
</feature>
<dbReference type="CDD" id="cd14688">
    <property type="entry name" value="bZIP_YAP"/>
    <property type="match status" value="1"/>
</dbReference>
<feature type="compositionally biased region" description="Low complexity" evidence="3">
    <location>
        <begin position="12"/>
        <end position="27"/>
    </location>
</feature>
<feature type="compositionally biased region" description="Basic and acidic residues" evidence="3">
    <location>
        <begin position="487"/>
        <end position="497"/>
    </location>
</feature>
<dbReference type="SUPFAM" id="SSF57959">
    <property type="entry name" value="Leucine zipper domain"/>
    <property type="match status" value="1"/>
</dbReference>
<dbReference type="PANTHER" id="PTHR40621">
    <property type="entry name" value="TRANSCRIPTION FACTOR KAPC-RELATED"/>
    <property type="match status" value="1"/>
</dbReference>
<feature type="compositionally biased region" description="Polar residues" evidence="3">
    <location>
        <begin position="322"/>
        <end position="332"/>
    </location>
</feature>
<reference evidence="5" key="1">
    <citation type="journal article" date="2020" name="Stud. Mycol.">
        <title>101 Dothideomycetes genomes: a test case for predicting lifestyles and emergence of pathogens.</title>
        <authorList>
            <person name="Haridas S."/>
            <person name="Albert R."/>
            <person name="Binder M."/>
            <person name="Bloem J."/>
            <person name="Labutti K."/>
            <person name="Salamov A."/>
            <person name="Andreopoulos B."/>
            <person name="Baker S."/>
            <person name="Barry K."/>
            <person name="Bills G."/>
            <person name="Bluhm B."/>
            <person name="Cannon C."/>
            <person name="Castanera R."/>
            <person name="Culley D."/>
            <person name="Daum C."/>
            <person name="Ezra D."/>
            <person name="Gonzalez J."/>
            <person name="Henrissat B."/>
            <person name="Kuo A."/>
            <person name="Liang C."/>
            <person name="Lipzen A."/>
            <person name="Lutzoni F."/>
            <person name="Magnuson J."/>
            <person name="Mondo S."/>
            <person name="Nolan M."/>
            <person name="Ohm R."/>
            <person name="Pangilinan J."/>
            <person name="Park H.-J."/>
            <person name="Ramirez L."/>
            <person name="Alfaro M."/>
            <person name="Sun H."/>
            <person name="Tritt A."/>
            <person name="Yoshinaga Y."/>
            <person name="Zwiers L.-H."/>
            <person name="Turgeon B."/>
            <person name="Goodwin S."/>
            <person name="Spatafora J."/>
            <person name="Crous P."/>
            <person name="Grigoriev I."/>
        </authorList>
    </citation>
    <scope>NUCLEOTIDE SEQUENCE</scope>
    <source>
        <strain evidence="5">CBS 121739</strain>
    </source>
</reference>
<proteinExistence type="predicted"/>
<dbReference type="OrthoDB" id="5374328at2759"/>
<dbReference type="SMART" id="SM00338">
    <property type="entry name" value="BRLZ"/>
    <property type="match status" value="1"/>
</dbReference>
<sequence length="510" mass="56642">MSYFDFDDLVQPSPAAAASPSILPSPSTQNTFGYGIAVPGPSGPLGATYKIPPRPKPGRKPATDEPQTKRKAQNREAQRNFRQRKAQRLTELEGEREQKDREHQEETEHLQSQIESLNQELALLTENEQNAQRQLQEALANLRRAEDERDHYRSLYESSNTPSLRAGYRNEVSTPGSLAGASASSPAFGLTPVTNSAMSVDNRSKSILSGCDDCEPERGNCACINAFADPVNLEAPLSPMSDVKMKDVDERSNYDDREIDFTTQQAGQDKRPSVAFITEQSMDGCGFCTDESNCVCAAEAKISIEQTTRTLPPMRTRPPRAQMSSADSTQQRRAPGTCPDCQKNPRQQEWCKSVSRDAQSPASSHTIQSPSQATNPANRYSVGCTDAFHIFNNRVPMASTNERMDWTSDLETLPPGASRKIYFSHLHGENKEAPPPQDRKYTAVEIDSASILTALTRHDRRHSSDKKTDQVLQKTVRFLEELPQQTTHDRHGREDGHSSNSRSSIGHILN</sequence>
<keyword evidence="6" id="KW-1185">Reference proteome</keyword>
<dbReference type="Proteomes" id="UP000799437">
    <property type="component" value="Unassembled WGS sequence"/>
</dbReference>
<keyword evidence="2" id="KW-0539">Nucleus</keyword>
<evidence type="ECO:0000313" key="6">
    <source>
        <dbReference type="Proteomes" id="UP000799437"/>
    </source>
</evidence>
<feature type="region of interest" description="Disordered" evidence="3">
    <location>
        <begin position="1"/>
        <end position="113"/>
    </location>
</feature>
<name>A0A6A6VXZ0_9PEZI</name>
<dbReference type="PANTHER" id="PTHR40621:SF7">
    <property type="entry name" value="BZIP DOMAIN-CONTAINING PROTEIN"/>
    <property type="match status" value="1"/>
</dbReference>
<feature type="domain" description="BZIP" evidence="4">
    <location>
        <begin position="69"/>
        <end position="84"/>
    </location>
</feature>
<feature type="region of interest" description="Disordered" evidence="3">
    <location>
        <begin position="307"/>
        <end position="378"/>
    </location>
</feature>
<dbReference type="InterPro" id="IPR004827">
    <property type="entry name" value="bZIP"/>
</dbReference>
<gene>
    <name evidence="5" type="ORF">EJ05DRAFT_129596</name>
</gene>
<evidence type="ECO:0000256" key="2">
    <source>
        <dbReference type="ARBA" id="ARBA00023242"/>
    </source>
</evidence>
<dbReference type="Gene3D" id="1.20.5.170">
    <property type="match status" value="1"/>
</dbReference>
<feature type="compositionally biased region" description="Basic and acidic residues" evidence="3">
    <location>
        <begin position="88"/>
        <end position="109"/>
    </location>
</feature>
<comment type="subcellular location">
    <subcellularLocation>
        <location evidence="1">Nucleus</location>
    </subcellularLocation>
</comment>
<evidence type="ECO:0000256" key="3">
    <source>
        <dbReference type="SAM" id="MobiDB-lite"/>
    </source>
</evidence>
<dbReference type="InterPro" id="IPR046347">
    <property type="entry name" value="bZIP_sf"/>
</dbReference>
<dbReference type="AlphaFoldDB" id="A0A6A6VXZ0"/>
<evidence type="ECO:0000313" key="5">
    <source>
        <dbReference type="EMBL" id="KAF2754676.1"/>
    </source>
</evidence>
<feature type="region of interest" description="Disordered" evidence="3">
    <location>
        <begin position="479"/>
        <end position="510"/>
    </location>
</feature>
<dbReference type="GO" id="GO:0000976">
    <property type="term" value="F:transcription cis-regulatory region binding"/>
    <property type="evidence" value="ECO:0007669"/>
    <property type="project" value="InterPro"/>
</dbReference>
<evidence type="ECO:0000259" key="4">
    <source>
        <dbReference type="PROSITE" id="PS00036"/>
    </source>
</evidence>
<dbReference type="RefSeq" id="XP_033597127.1">
    <property type="nucleotide sequence ID" value="XM_033739138.1"/>
</dbReference>
<dbReference type="GeneID" id="54480192"/>
<accession>A0A6A6VXZ0</accession>
<feature type="region of interest" description="Disordered" evidence="3">
    <location>
        <begin position="155"/>
        <end position="186"/>
    </location>
</feature>
<dbReference type="GO" id="GO:0001228">
    <property type="term" value="F:DNA-binding transcription activator activity, RNA polymerase II-specific"/>
    <property type="evidence" value="ECO:0007669"/>
    <property type="project" value="TreeGrafter"/>
</dbReference>
<feature type="compositionally biased region" description="Polar residues" evidence="3">
    <location>
        <begin position="356"/>
        <end position="378"/>
    </location>
</feature>
<feature type="compositionally biased region" description="Low complexity" evidence="3">
    <location>
        <begin position="175"/>
        <end position="186"/>
    </location>
</feature>
<organism evidence="5 6">
    <name type="scientific">Pseudovirgaria hyperparasitica</name>
    <dbReference type="NCBI Taxonomy" id="470096"/>
    <lineage>
        <taxon>Eukaryota</taxon>
        <taxon>Fungi</taxon>
        <taxon>Dikarya</taxon>
        <taxon>Ascomycota</taxon>
        <taxon>Pezizomycotina</taxon>
        <taxon>Dothideomycetes</taxon>
        <taxon>Dothideomycetes incertae sedis</taxon>
        <taxon>Acrospermales</taxon>
        <taxon>Acrospermaceae</taxon>
        <taxon>Pseudovirgaria</taxon>
    </lineage>
</organism>
<dbReference type="GO" id="GO:0090575">
    <property type="term" value="C:RNA polymerase II transcription regulator complex"/>
    <property type="evidence" value="ECO:0007669"/>
    <property type="project" value="TreeGrafter"/>
</dbReference>
<evidence type="ECO:0000256" key="1">
    <source>
        <dbReference type="ARBA" id="ARBA00004123"/>
    </source>
</evidence>
<dbReference type="PROSITE" id="PS00036">
    <property type="entry name" value="BZIP_BASIC"/>
    <property type="match status" value="1"/>
</dbReference>
<dbReference type="InterPro" id="IPR050936">
    <property type="entry name" value="AP-1-like"/>
</dbReference>